<dbReference type="RefSeq" id="WP_111135968.1">
    <property type="nucleotide sequence ID" value="NZ_POUB01000167.1"/>
</dbReference>
<reference evidence="2 3" key="1">
    <citation type="submission" date="2018-01" db="EMBL/GenBank/DDBJ databases">
        <title>Draft genome sequence of Salinispora sp. 13K206.</title>
        <authorList>
            <person name="Sahin N."/>
            <person name="Saygin H."/>
            <person name="Ay H."/>
        </authorList>
    </citation>
    <scope>NUCLEOTIDE SEQUENCE [LARGE SCALE GENOMIC DNA]</scope>
    <source>
        <strain evidence="2 3">13K206</strain>
    </source>
</reference>
<dbReference type="AlphaFoldDB" id="A0A2W2D760"/>
<name>A0A2W2D760_9ACTN</name>
<dbReference type="Gene3D" id="3.90.1640.20">
    <property type="entry name" value="TON_0340"/>
    <property type="match status" value="1"/>
</dbReference>
<proteinExistence type="predicted"/>
<evidence type="ECO:0000259" key="1">
    <source>
        <dbReference type="Pfam" id="PF14336"/>
    </source>
</evidence>
<dbReference type="PANTHER" id="PTHR32022:SF10">
    <property type="entry name" value="D-GLUTAMATE CYCLASE, MITOCHONDRIAL"/>
    <property type="match status" value="1"/>
</dbReference>
<feature type="domain" description="D-glutamate cyclase-like C-terminal" evidence="1">
    <location>
        <begin position="11"/>
        <end position="288"/>
    </location>
</feature>
<dbReference type="PANTHER" id="PTHR32022">
    <property type="entry name" value="D-GLUTAMATE CYCLASE, MITOCHONDRIAL"/>
    <property type="match status" value="1"/>
</dbReference>
<gene>
    <name evidence="2" type="ORF">C1I99_21150</name>
</gene>
<dbReference type="Proteomes" id="UP000248749">
    <property type="component" value="Unassembled WGS sequence"/>
</dbReference>
<keyword evidence="3" id="KW-1185">Reference proteome</keyword>
<dbReference type="Pfam" id="PF14336">
    <property type="entry name" value="GLUCM-like_C"/>
    <property type="match status" value="1"/>
</dbReference>
<dbReference type="EMBL" id="POUB01000167">
    <property type="protein sequence ID" value="PZF92976.1"/>
    <property type="molecule type" value="Genomic_DNA"/>
</dbReference>
<sequence length="299" mass="30688">MRVEETIAELERVAAREVGRGSAKLAAPVAGDLLAAARSIAGRSTLDAAVFTGFFIPAADPPAAETDGPIGAVQLAAALRALGGQVRLVTDAPCAPVLDAALAAAGCDAPLEVAPLTGYDAWADAALPRYAGLSHLIACERVGPSADGRPRNMRGEDIGGHTASLDRLYAAGPGYRIGIGDGGNELGMGRLPAELVARVVDRGERIRCGVDCDALLVGGTSNWAAAALVGALALLRPEVSILRDLLRPEWSYDVLAAIVLHAGAVDGVRRRAELSVDGLDWPAYAEPLARIAELAAGGR</sequence>
<protein>
    <recommendedName>
        <fullName evidence="1">D-glutamate cyclase-like C-terminal domain-containing protein</fullName>
    </recommendedName>
</protein>
<evidence type="ECO:0000313" key="3">
    <source>
        <dbReference type="Proteomes" id="UP000248749"/>
    </source>
</evidence>
<comment type="caution">
    <text evidence="2">The sequence shown here is derived from an EMBL/GenBank/DDBJ whole genome shotgun (WGS) entry which is preliminary data.</text>
</comment>
<evidence type="ECO:0000313" key="2">
    <source>
        <dbReference type="EMBL" id="PZF92976.1"/>
    </source>
</evidence>
<accession>A0A2W2D760</accession>
<dbReference type="InterPro" id="IPR025504">
    <property type="entry name" value="GLUCM_C"/>
</dbReference>
<organism evidence="2 3">
    <name type="scientific">Micromonospora deserti</name>
    <dbReference type="NCBI Taxonomy" id="2070366"/>
    <lineage>
        <taxon>Bacteria</taxon>
        <taxon>Bacillati</taxon>
        <taxon>Actinomycetota</taxon>
        <taxon>Actinomycetes</taxon>
        <taxon>Micromonosporales</taxon>
        <taxon>Micromonosporaceae</taxon>
        <taxon>Micromonospora</taxon>
    </lineage>
</organism>
<dbReference type="OrthoDB" id="1668885at2"/>